<keyword evidence="2" id="KW-0813">Transport</keyword>
<organism evidence="11 12">
    <name type="scientific">Effrenium voratum</name>
    <dbReference type="NCBI Taxonomy" id="2562239"/>
    <lineage>
        <taxon>Eukaryota</taxon>
        <taxon>Sar</taxon>
        <taxon>Alveolata</taxon>
        <taxon>Dinophyceae</taxon>
        <taxon>Suessiales</taxon>
        <taxon>Symbiodiniaceae</taxon>
        <taxon>Effrenium</taxon>
    </lineage>
</organism>
<proteinExistence type="inferred from homology"/>
<dbReference type="InterPro" id="IPR020846">
    <property type="entry name" value="MFS_dom"/>
</dbReference>
<dbReference type="InterPro" id="IPR044770">
    <property type="entry name" value="MFS_spinster-like"/>
</dbReference>
<dbReference type="InterPro" id="IPR036259">
    <property type="entry name" value="MFS_trans_sf"/>
</dbReference>
<dbReference type="Pfam" id="PF07727">
    <property type="entry name" value="RVT_2"/>
    <property type="match status" value="1"/>
</dbReference>
<name>A0AA36IR97_9DINO</name>
<dbReference type="SUPFAM" id="SSF103473">
    <property type="entry name" value="MFS general substrate transporter"/>
    <property type="match status" value="2"/>
</dbReference>
<keyword evidence="5 8" id="KW-0472">Membrane</keyword>
<comment type="subcellular location">
    <subcellularLocation>
        <location evidence="1">Membrane</location>
        <topology evidence="1">Multi-pass membrane protein</topology>
    </subcellularLocation>
</comment>
<feature type="region of interest" description="Disordered" evidence="7">
    <location>
        <begin position="1568"/>
        <end position="1611"/>
    </location>
</feature>
<dbReference type="InterPro" id="IPR036397">
    <property type="entry name" value="RNaseH_sf"/>
</dbReference>
<protein>
    <recommendedName>
        <fullName evidence="13">Copia protein</fullName>
    </recommendedName>
</protein>
<gene>
    <name evidence="11" type="ORF">EVOR1521_LOCUS17278</name>
</gene>
<evidence type="ECO:0000256" key="4">
    <source>
        <dbReference type="ARBA" id="ARBA00022989"/>
    </source>
</evidence>
<feature type="transmembrane region" description="Helical" evidence="8">
    <location>
        <begin position="2502"/>
        <end position="2519"/>
    </location>
</feature>
<dbReference type="Gene3D" id="3.30.420.10">
    <property type="entry name" value="Ribonuclease H-like superfamily/Ribonuclease H"/>
    <property type="match status" value="1"/>
</dbReference>
<evidence type="ECO:0000256" key="3">
    <source>
        <dbReference type="ARBA" id="ARBA00022692"/>
    </source>
</evidence>
<dbReference type="CDD" id="cd17328">
    <property type="entry name" value="MFS_spinster_like"/>
    <property type="match status" value="1"/>
</dbReference>
<dbReference type="Pfam" id="PF07690">
    <property type="entry name" value="MFS_1"/>
    <property type="match status" value="1"/>
</dbReference>
<feature type="transmembrane region" description="Helical" evidence="8">
    <location>
        <begin position="71"/>
        <end position="90"/>
    </location>
</feature>
<evidence type="ECO:0000313" key="12">
    <source>
        <dbReference type="Proteomes" id="UP001178507"/>
    </source>
</evidence>
<dbReference type="GO" id="GO:0015074">
    <property type="term" value="P:DNA integration"/>
    <property type="evidence" value="ECO:0007669"/>
    <property type="project" value="InterPro"/>
</dbReference>
<evidence type="ECO:0000256" key="6">
    <source>
        <dbReference type="ARBA" id="ARBA00024338"/>
    </source>
</evidence>
<evidence type="ECO:0000256" key="2">
    <source>
        <dbReference type="ARBA" id="ARBA00022448"/>
    </source>
</evidence>
<dbReference type="SUPFAM" id="SSF53098">
    <property type="entry name" value="Ribonuclease H-like"/>
    <property type="match status" value="1"/>
</dbReference>
<dbReference type="PANTHER" id="PTHR23505:SF79">
    <property type="entry name" value="PROTEIN SPINSTER"/>
    <property type="match status" value="1"/>
</dbReference>
<dbReference type="PROSITE" id="PS50994">
    <property type="entry name" value="INTEGRASE"/>
    <property type="match status" value="1"/>
</dbReference>
<keyword evidence="3 8" id="KW-0812">Transmembrane</keyword>
<comment type="caution">
    <text evidence="11">The sequence shown here is derived from an EMBL/GenBank/DDBJ whole genome shotgun (WGS) entry which is preliminary data.</text>
</comment>
<dbReference type="EMBL" id="CAUJNA010002258">
    <property type="protein sequence ID" value="CAJ1392088.1"/>
    <property type="molecule type" value="Genomic_DNA"/>
</dbReference>
<feature type="compositionally biased region" description="Polar residues" evidence="7">
    <location>
        <begin position="783"/>
        <end position="802"/>
    </location>
</feature>
<accession>A0AA36IR97</accession>
<dbReference type="PROSITE" id="PS50850">
    <property type="entry name" value="MFS"/>
    <property type="match status" value="1"/>
</dbReference>
<dbReference type="Gene3D" id="1.20.1250.20">
    <property type="entry name" value="MFS general substrate transporter like domains"/>
    <property type="match status" value="2"/>
</dbReference>
<feature type="transmembrane region" description="Helical" evidence="8">
    <location>
        <begin position="2295"/>
        <end position="2318"/>
    </location>
</feature>
<dbReference type="InterPro" id="IPR011701">
    <property type="entry name" value="MFS"/>
</dbReference>
<feature type="transmembrane region" description="Helical" evidence="8">
    <location>
        <begin position="2437"/>
        <end position="2457"/>
    </location>
</feature>
<feature type="transmembrane region" description="Helical" evidence="8">
    <location>
        <begin position="2531"/>
        <end position="2553"/>
    </location>
</feature>
<dbReference type="GO" id="GO:0003676">
    <property type="term" value="F:nucleic acid binding"/>
    <property type="evidence" value="ECO:0007669"/>
    <property type="project" value="InterPro"/>
</dbReference>
<feature type="transmembrane region" description="Helical" evidence="8">
    <location>
        <begin position="41"/>
        <end position="62"/>
    </location>
</feature>
<comment type="similarity">
    <text evidence="6">Belongs to the major facilitator superfamily. Spinster (TC 2.A.1.49) family.</text>
</comment>
<dbReference type="Proteomes" id="UP001178507">
    <property type="component" value="Unassembled WGS sequence"/>
</dbReference>
<evidence type="ECO:0000256" key="1">
    <source>
        <dbReference type="ARBA" id="ARBA00004141"/>
    </source>
</evidence>
<dbReference type="InterPro" id="IPR001584">
    <property type="entry name" value="Integrase_cat-core"/>
</dbReference>
<feature type="region of interest" description="Disordered" evidence="7">
    <location>
        <begin position="781"/>
        <end position="814"/>
    </location>
</feature>
<dbReference type="InterPro" id="IPR013103">
    <property type="entry name" value="RVT_2"/>
</dbReference>
<evidence type="ECO:0008006" key="13">
    <source>
        <dbReference type="Google" id="ProtNLM"/>
    </source>
</evidence>
<dbReference type="GO" id="GO:0022857">
    <property type="term" value="F:transmembrane transporter activity"/>
    <property type="evidence" value="ECO:0007669"/>
    <property type="project" value="InterPro"/>
</dbReference>
<sequence length="2596" mass="290950">MAQALFTLSCINALNFADRYVPAAVKTNLEKDLGLDDWQSALPSMAMTVVFTVFSMVFGLLADRQLVDRRVLLASGIAFWSFATALGGYAQRHGEDPTEDRDRGGGADKILVPEFSAEDDRDGVKARGYLRKIEAWRRVTKIKSYKQALMLYNHLTGRAWRDAEELDVEWLDGDSGMDYFIDWIRNRYLDREVIKVGKYMTDFFKNLKKHNNQDVKEFNQEFDRQAARLKEVGCALPDVCLAWWYMDKLRLDNATELNLLSSTGNDYNLYKLQDAAIIQDRMNRRLWESHRGRNNDKYDQNKKGQQAYVTEELGEGQSEDEESELDMDVEGIDEEAEEAYVTYQNAKSKYRTIMNARGINPKANQEERIKAAKARSYCSACKKKGHWHKDPECPLNQKNPQGDKRDAHQVKFCHVAYMTDSTTETELYGITDCACSRTVAGRPWIRRMVRKAKENNIPYFFMAQEENFKFGGPDIFRSERALVVWLQINGAPFILKIAEVQCVLPLLLSRNVLAGLGMCYDISKHVADFSELGVAGYKLGQTETGHPMVVVTGGGICWPSWPEAVDWSVVECDVHRPARSCYMVHGGAGNDMRVNHIFYPKKVEQAHKLKPWKMKRAELVEKLDDLLIDYDQKATVPELQEILKKHMTKTEELAKGYTRFTVGELREMCNKKKLRVPATANKGCLIQALRYAEGGHSKEEISFGRYKGKTYEAIPMDYRLWAVEEVSKNETPAAALVRFATWAKRWMELEALEEEVIDPEEAAVVAPPKSTMDFKPTIRKKAMTSTTTAKRATPATSDSDGSWLQADPMDSETDADANKKILELERYWAVREGRAKQKAVAKFEKIGEPRESSGDLTVNEDNLDYDDDIEHRINSRRGRKVKNSTRKMIGSWTRKVWQAFLSTAVALAGPVMVEANEAVVEPIKDLYNATVLPRFEEEGQPYVLEVFAGKNHITQAFAAKGYDVMEPRDLLLGHDIRIKEVRENILEDIRKFKPKLVWLAPLHLMESLDEEFAEECARLQRSGGRHIIIENPAQSELWHTPRMTSIIKDYHLLECNLDMCAYGLKGKSDGKLLKKPTKLLVSSEIYHHELARRCDKRHDHGQTAGANTAPSACYTWSFARAVVEATCKVDSSYVTAYVADAEEEDVGGDQQPEDDLVGASGIKLPKATSAATASALRRIHQNLGHPSNKDLTRHLRLCGATEEAIKGAQGLRCDTCQRLRRPGTQRPAKTVLPMDFNDEVAVDLFYLYDQGKVKHSILSVMDLASGYHVCRKIQSKLSEDLAESVRQLWLEWAGMPKRMVCDQERGFQKNFVDEMENRGIHVKYIAGQAHWQLGQLERQQGWLRTMWEKVVEHENINFQEAEWALLQVVQAKNNLRRRHGYSPAQWVLGVQPRMEDGLADGGQELLPADTAGGAWSRKMAIQRAARMAFFESQATEAVRRAALGRPRVKKNEYQTGDIVYIYRVKKTPGGAGSQRQGAGQWIGPGTVVGAEGGSVWVSRGGRCLLCAQEHLRPAESSELGTLFQVQSMQKDLRQLLERIDDDGVDDEEIFHDASNLMEDGDAEAYRKQKRQWPDGVPRRRMRQKGPVPHAVEDDLRDGEDEYSPSVAPPDEEITGMDLVNAYVDRSEGDDIQDVDEAMWTTHKRTPKTIARQRDKEVAWNDIPAAEKELYVAAEKKQWDEHVKYGAVRILSAQESEEVVNKVHPSRILNSRFAYRDKNVAKRREDPAVPPKPKARLCIAGHRDPDLTGGGMETEAPTVSKTSLSTLLLIAAQEDWELAAGDVQAAFLNGEESRRGLYMRQPVRGLPEMEPNQLVEVVKGIFGLANSPRLWWKRLAKELLALDFVINSETLKLEQHPLDSCFFLLRNAEGVLRGALVTHVDDILIAAAPQELVQLKKNLSGIFPIAEWEDKEFEYIGSQIKQGDGVIELGQCSYVKSRLETTEMPKEYDAEELADEVTKMDNQSVVGGLSWLASQTRPDLQTGVSMAQRKQRAPTYGDVKETNKIVKLAQECKGEVLKYQKIGSGKWSDMVLLVFHDAAWANVPEERMEDFYKAHGKEADFDINKGIVDQGVYSQLGHVLVMAHRNVLEGEKSKAVICEWKSHACPRVCRSTFAAETMAALEGIEDAMAFRASLAGALRRGGLDEGSCRDIIPIVPLTDCRSLYDAIKREGSPKAPSEKRLLIDLSALRQLLDGEFARWGKELCWTTTMRWIPTTYQLAELLTKVKKSTEWNLQQLILFRALVGVGEAAFATVASPMLADFYPGPQRNRAYTFFGLSAPLGAAIGFGIGSCMGSQLGWRCAFFVCGFPGIAIAFTVLLLNDPPRGINDEAFEEDELSTTSSSEGSTELSLETRRCLHEEMELLSNPHFALATAGTVAIQFAIGGLSEWYPTFLQRYAGMKQAYAGLTLSASCVLSGIGGTVLGSKVADLMAQQIGSKAYFLVPAVFMLPGAILTAFAVNLSDQAWLVSCLLVGETCFFTFQAPTNALSMSVIPVHLRGRGSSLQILLCHVLGDVISPPIIGAIADVRGLRTGLQLCWVAVLVAGFMWGCGYKCLTAPPISIKPKPQDSGTIGYILSRGKTWLDACYGEESAKSENSS</sequence>
<feature type="domain" description="Integrase catalytic" evidence="10">
    <location>
        <begin position="1229"/>
        <end position="1391"/>
    </location>
</feature>
<evidence type="ECO:0000256" key="7">
    <source>
        <dbReference type="SAM" id="MobiDB-lite"/>
    </source>
</evidence>
<evidence type="ECO:0000313" key="11">
    <source>
        <dbReference type="EMBL" id="CAJ1392088.1"/>
    </source>
</evidence>
<feature type="transmembrane region" description="Helical" evidence="8">
    <location>
        <begin position="2270"/>
        <end position="2289"/>
    </location>
</feature>
<feature type="transmembrane region" description="Helical" evidence="8">
    <location>
        <begin position="2401"/>
        <end position="2425"/>
    </location>
</feature>
<dbReference type="GO" id="GO:0016020">
    <property type="term" value="C:membrane"/>
    <property type="evidence" value="ECO:0007669"/>
    <property type="project" value="UniProtKB-SubCell"/>
</dbReference>
<feature type="domain" description="Major facilitator superfamily (MFS) profile" evidence="9">
    <location>
        <begin position="2133"/>
        <end position="2596"/>
    </location>
</feature>
<feature type="transmembrane region" description="Helical" evidence="8">
    <location>
        <begin position="2463"/>
        <end position="2481"/>
    </location>
</feature>
<reference evidence="11" key="1">
    <citation type="submission" date="2023-08" db="EMBL/GenBank/DDBJ databases">
        <authorList>
            <person name="Chen Y."/>
            <person name="Shah S."/>
            <person name="Dougan E. K."/>
            <person name="Thang M."/>
            <person name="Chan C."/>
        </authorList>
    </citation>
    <scope>NUCLEOTIDE SEQUENCE</scope>
</reference>
<evidence type="ECO:0000259" key="10">
    <source>
        <dbReference type="PROSITE" id="PS50994"/>
    </source>
</evidence>
<dbReference type="InterPro" id="IPR012337">
    <property type="entry name" value="RNaseH-like_sf"/>
</dbReference>
<evidence type="ECO:0000256" key="8">
    <source>
        <dbReference type="SAM" id="Phobius"/>
    </source>
</evidence>
<keyword evidence="12" id="KW-1185">Reference proteome</keyword>
<feature type="transmembrane region" description="Helical" evidence="8">
    <location>
        <begin position="2361"/>
        <end position="2381"/>
    </location>
</feature>
<evidence type="ECO:0000259" key="9">
    <source>
        <dbReference type="PROSITE" id="PS50850"/>
    </source>
</evidence>
<keyword evidence="4 8" id="KW-1133">Transmembrane helix</keyword>
<dbReference type="PANTHER" id="PTHR23505">
    <property type="entry name" value="SPINSTER"/>
    <property type="match status" value="1"/>
</dbReference>
<evidence type="ECO:0000256" key="5">
    <source>
        <dbReference type="ARBA" id="ARBA00023136"/>
    </source>
</evidence>